<gene>
    <name evidence="2" type="ORF">D3868_09850</name>
    <name evidence="1" type="ORF">SIM66_16865</name>
</gene>
<dbReference type="AlphaFoldDB" id="A0A0P0F516"/>
<dbReference type="GeneID" id="56450049"/>
<dbReference type="Proteomes" id="UP000298774">
    <property type="component" value="Chromosome"/>
</dbReference>
<dbReference type="KEGG" id="abf:AMK58_01770"/>
<evidence type="ECO:0000313" key="4">
    <source>
        <dbReference type="Proteomes" id="UP001277471"/>
    </source>
</evidence>
<dbReference type="EMBL" id="CP032339">
    <property type="protein sequence ID" value="QCO09308.1"/>
    <property type="molecule type" value="Genomic_DNA"/>
</dbReference>
<protein>
    <submittedName>
        <fullName evidence="2">Uncharacterized protein</fullName>
    </submittedName>
</protein>
<reference evidence="1 4" key="2">
    <citation type="submission" date="2023-11" db="EMBL/GenBank/DDBJ databases">
        <title>MicrobeMod: A computational toolkit for identifying prokaryotic methylation and restriction-modification with nanopore sequencing.</title>
        <authorList>
            <person name="Crits-Christoph A."/>
            <person name="Kang S.C."/>
            <person name="Lee H."/>
            <person name="Ostrov N."/>
        </authorList>
    </citation>
    <scope>NUCLEOTIDE SEQUENCE [LARGE SCALE GENOMIC DNA]</scope>
    <source>
        <strain evidence="1 4">ATCC 29145</strain>
    </source>
</reference>
<proteinExistence type="predicted"/>
<dbReference type="Proteomes" id="UP001277471">
    <property type="component" value="Unassembled WGS sequence"/>
</dbReference>
<evidence type="ECO:0000313" key="1">
    <source>
        <dbReference type="EMBL" id="MDX5952851.1"/>
    </source>
</evidence>
<keyword evidence="4" id="KW-1185">Reference proteome</keyword>
<evidence type="ECO:0000313" key="2">
    <source>
        <dbReference type="EMBL" id="QCO09308.1"/>
    </source>
</evidence>
<sequence>MECHLLRFLGRHRRLLDELVCAAIGAERVVWLDQPFDASRTWGDGEWQGLDFLPKDSTTRTAWTGLWPPRGSQPTWDAIGHATHDGVEEWLLVEAKANLEDLRNSLPGQPAGWAPDDRAGA</sequence>
<organism evidence="2 3">
    <name type="scientific">Azospirillum brasilense</name>
    <dbReference type="NCBI Taxonomy" id="192"/>
    <lineage>
        <taxon>Bacteria</taxon>
        <taxon>Pseudomonadati</taxon>
        <taxon>Pseudomonadota</taxon>
        <taxon>Alphaproteobacteria</taxon>
        <taxon>Rhodospirillales</taxon>
        <taxon>Azospirillaceae</taxon>
        <taxon>Azospirillum</taxon>
    </lineage>
</organism>
<reference evidence="2 3" key="1">
    <citation type="submission" date="2018-09" db="EMBL/GenBank/DDBJ databases">
        <title>Whole genome based analysis of evolution and adaptive divergence in Indian and Brazilian strains of Azospirillum brasilense.</title>
        <authorList>
            <person name="Singh C."/>
            <person name="Tripathi A.K."/>
        </authorList>
    </citation>
    <scope>NUCLEOTIDE SEQUENCE [LARGE SCALE GENOMIC DNA]</scope>
    <source>
        <strain evidence="2 3">MTCC4038</strain>
    </source>
</reference>
<name>A0A0P0F516_AZOBR</name>
<dbReference type="RefSeq" id="WP_059398532.1">
    <property type="nucleotide sequence ID" value="NZ_CP012914.1"/>
</dbReference>
<accession>A0A0P0F516</accession>
<evidence type="ECO:0000313" key="3">
    <source>
        <dbReference type="Proteomes" id="UP000298774"/>
    </source>
</evidence>
<dbReference type="EMBL" id="JAWXYC010000004">
    <property type="protein sequence ID" value="MDX5952851.1"/>
    <property type="molecule type" value="Genomic_DNA"/>
</dbReference>